<reference evidence="4 5" key="1">
    <citation type="submission" date="2017-12" db="EMBL/GenBank/DDBJ databases">
        <authorList>
            <person name="Pombert J.-F."/>
            <person name="Haag K.L."/>
            <person name="Ebert D."/>
        </authorList>
    </citation>
    <scope>NUCLEOTIDE SEQUENCE [LARGE SCALE GENOMIC DNA]</scope>
    <source>
        <strain evidence="4">IL-G-3</strain>
    </source>
</reference>
<evidence type="ECO:0000313" key="5">
    <source>
        <dbReference type="Proteomes" id="UP000292282"/>
    </source>
</evidence>
<dbReference type="PROSITE" id="PS50271">
    <property type="entry name" value="ZF_UBP"/>
    <property type="match status" value="1"/>
</dbReference>
<dbReference type="GO" id="GO:0004843">
    <property type="term" value="F:cysteine-type deubiquitinase activity"/>
    <property type="evidence" value="ECO:0007669"/>
    <property type="project" value="InterPro"/>
</dbReference>
<name>A0A4Q9M0P6_9MICR</name>
<dbReference type="Pfam" id="PF00443">
    <property type="entry name" value="UCH"/>
    <property type="match status" value="1"/>
</dbReference>
<keyword evidence="1" id="KW-0479">Metal-binding</keyword>
<dbReference type="InterPro" id="IPR013083">
    <property type="entry name" value="Znf_RING/FYVE/PHD"/>
</dbReference>
<sequence>MEFINISLFKETCAYCYTDIYDPQGIMVCKCGISVCQTHKNSHLWTEEHMIIYFIFAFKKAMESKESENEELQSKDFKRNNIKNGDNNNEFKDLFVHSTILNPDEIYILEESLKEILSKNKKEDNIPYEDKTKCTHVEEIEWKGSYRLGKKLREEMKEEIEEKNTKNENINEEIEEKNTNNINIKEENTNDNKLFNQQNIITKNDNKCTDCEITTNTWLCLSCGYIGCGRKQYGMSGNGHALNHNINTNHNIFVKIETIKGLGTGDCYCYKCDNYIYNEILENKLKDINFYTFGNYKGTATETDLVGDGTINGKDNICKDNDNHIVNKAHALNTINNNDNTRNTNINTINTELNTRNNNDSTINTNDNTINNNDNTINTGDKDGYLKKYVGIRNTGETCFISAALQMICNAIKYEEIDCEDHFVGCRKNPLKCFGCQFLRLIGGMKSGNKNVIFIDDLINVLRNGDWSTDAMTTCGCDECPRCGTCEGHCVECDPDIEFGKYKKNLSYLSTQLSGLLKGQQDVVEFVEMFMSYLQEYENYNYFPKISKYFRTIVVVESYCRRGNGISSKLEGVSNTDDNTPVKDTIINTENNTPVKDTIINTDINTPVKDTISNTDINTPVKDTILNTDDNTPVKDTILNTDDNTPVKDTILNTDDNTPVKDSQYKCNYKPSIKRENIFIFSFPFKEKVSEGIKECFKESKEKCGCGGVITTRRSIINPALNMLLHVDRVILTDKGVIKVNDGLSVDKYDIGCYYKDISEFGVSNVKDIISTNNDERYPCLNEGEEEKGILKSVGKTNYLWKSSVCHFGEKTLSGHYVWVVGDEEIVVVNDSSVNKGDEDVVGQSFLLCYSV</sequence>
<dbReference type="SMART" id="SM00290">
    <property type="entry name" value="ZnF_UBP"/>
    <property type="match status" value="1"/>
</dbReference>
<keyword evidence="1" id="KW-0863">Zinc-finger</keyword>
<dbReference type="Gene3D" id="3.90.70.10">
    <property type="entry name" value="Cysteine proteinases"/>
    <property type="match status" value="2"/>
</dbReference>
<organism evidence="4 5">
    <name type="scientific">Hamiltosporidium tvaerminnensis</name>
    <dbReference type="NCBI Taxonomy" id="1176355"/>
    <lineage>
        <taxon>Eukaryota</taxon>
        <taxon>Fungi</taxon>
        <taxon>Fungi incertae sedis</taxon>
        <taxon>Microsporidia</taxon>
        <taxon>Dubosqiidae</taxon>
        <taxon>Hamiltosporidium</taxon>
    </lineage>
</organism>
<dbReference type="GO" id="GO:0008270">
    <property type="term" value="F:zinc ion binding"/>
    <property type="evidence" value="ECO:0007669"/>
    <property type="project" value="UniProtKB-KW"/>
</dbReference>
<dbReference type="Gene3D" id="3.30.40.10">
    <property type="entry name" value="Zinc/RING finger domain, C3HC4 (zinc finger)"/>
    <property type="match status" value="1"/>
</dbReference>
<protein>
    <recommendedName>
        <fullName evidence="3">UBP-type domain-containing protein</fullName>
    </recommendedName>
</protein>
<keyword evidence="5" id="KW-1185">Reference proteome</keyword>
<dbReference type="InterPro" id="IPR038765">
    <property type="entry name" value="Papain-like_cys_pep_sf"/>
</dbReference>
<accession>A0A4Q9M0P6</accession>
<evidence type="ECO:0000313" key="4">
    <source>
        <dbReference type="EMBL" id="TBU20155.1"/>
    </source>
</evidence>
<dbReference type="OrthoDB" id="289038at2759"/>
<proteinExistence type="predicted"/>
<dbReference type="SUPFAM" id="SSF57850">
    <property type="entry name" value="RING/U-box"/>
    <property type="match status" value="1"/>
</dbReference>
<dbReference type="Proteomes" id="UP000292282">
    <property type="component" value="Unassembled WGS sequence"/>
</dbReference>
<dbReference type="GO" id="GO:0016579">
    <property type="term" value="P:protein deubiquitination"/>
    <property type="evidence" value="ECO:0007669"/>
    <property type="project" value="InterPro"/>
</dbReference>
<dbReference type="VEuPathDB" id="MicrosporidiaDB:CWI38_0123p0060"/>
<keyword evidence="2" id="KW-0175">Coiled coil</keyword>
<gene>
    <name evidence="4" type="ORF">CWI38_0123p0060</name>
</gene>
<feature type="coiled-coil region" evidence="2">
    <location>
        <begin position="149"/>
        <end position="187"/>
    </location>
</feature>
<keyword evidence="1" id="KW-0862">Zinc</keyword>
<evidence type="ECO:0000256" key="1">
    <source>
        <dbReference type="PROSITE-ProRule" id="PRU00502"/>
    </source>
</evidence>
<evidence type="ECO:0000256" key="2">
    <source>
        <dbReference type="SAM" id="Coils"/>
    </source>
</evidence>
<evidence type="ECO:0000259" key="3">
    <source>
        <dbReference type="PROSITE" id="PS50271"/>
    </source>
</evidence>
<dbReference type="AlphaFoldDB" id="A0A4Q9M0P6"/>
<dbReference type="InterPro" id="IPR001607">
    <property type="entry name" value="Znf_UBP"/>
</dbReference>
<dbReference type="SUPFAM" id="SSF54001">
    <property type="entry name" value="Cysteine proteinases"/>
    <property type="match status" value="1"/>
</dbReference>
<dbReference type="InterPro" id="IPR001394">
    <property type="entry name" value="Peptidase_C19_UCH"/>
</dbReference>
<dbReference type="Pfam" id="PF02148">
    <property type="entry name" value="zf-UBP"/>
    <property type="match status" value="1"/>
</dbReference>
<dbReference type="STRING" id="1176355.A0A4Q9M0P6"/>
<dbReference type="EMBL" id="PITK01000123">
    <property type="protein sequence ID" value="TBU20155.1"/>
    <property type="molecule type" value="Genomic_DNA"/>
</dbReference>
<comment type="caution">
    <text evidence="4">The sequence shown here is derived from an EMBL/GenBank/DDBJ whole genome shotgun (WGS) entry which is preliminary data.</text>
</comment>
<feature type="domain" description="UBP-type" evidence="3">
    <location>
        <begin position="174"/>
        <end position="295"/>
    </location>
</feature>